<keyword evidence="8" id="KW-0560">Oxidoreductase</keyword>
<dbReference type="STRING" id="32264.T1KL65"/>
<dbReference type="eggNOG" id="KOG0158">
    <property type="taxonomic scope" value="Eukaryota"/>
</dbReference>
<dbReference type="InterPro" id="IPR002401">
    <property type="entry name" value="Cyt_P450_E_grp-I"/>
</dbReference>
<feature type="binding site" description="axial binding residue" evidence="11">
    <location>
        <position position="434"/>
    </location>
    <ligand>
        <name>heme</name>
        <dbReference type="ChEBI" id="CHEBI:30413"/>
    </ligand>
    <ligandPart>
        <name>Fe</name>
        <dbReference type="ChEBI" id="CHEBI:18248"/>
    </ligandPart>
</feature>
<keyword evidence="6 11" id="KW-0479">Metal-binding</keyword>
<dbReference type="InterPro" id="IPR050705">
    <property type="entry name" value="Cytochrome_P450_3A"/>
</dbReference>
<evidence type="ECO:0000256" key="1">
    <source>
        <dbReference type="ARBA" id="ARBA00001971"/>
    </source>
</evidence>
<dbReference type="GO" id="GO:0005789">
    <property type="term" value="C:endoplasmic reticulum membrane"/>
    <property type="evidence" value="ECO:0007669"/>
    <property type="project" value="UniProtKB-SubCell"/>
</dbReference>
<keyword evidence="13" id="KW-1185">Reference proteome</keyword>
<evidence type="ECO:0000256" key="8">
    <source>
        <dbReference type="ARBA" id="ARBA00023002"/>
    </source>
</evidence>
<dbReference type="SUPFAM" id="SSF48264">
    <property type="entry name" value="Cytochrome P450"/>
    <property type="match status" value="1"/>
</dbReference>
<comment type="subcellular location">
    <subcellularLocation>
        <location evidence="3">Endoplasmic reticulum membrane</location>
        <topology evidence="3">Peripheral membrane protein</topology>
    </subcellularLocation>
    <subcellularLocation>
        <location evidence="2">Microsome membrane</location>
        <topology evidence="2">Peripheral membrane protein</topology>
    </subcellularLocation>
</comment>
<accession>T1KL65</accession>
<dbReference type="Pfam" id="PF00067">
    <property type="entry name" value="p450"/>
    <property type="match status" value="1"/>
</dbReference>
<dbReference type="EnsemblMetazoa" id="tetur14g01340.1">
    <property type="protein sequence ID" value="tetur14g01340.1"/>
    <property type="gene ID" value="tetur14g01340"/>
</dbReference>
<dbReference type="GO" id="GO:0016705">
    <property type="term" value="F:oxidoreductase activity, acting on paired donors, with incorporation or reduction of molecular oxygen"/>
    <property type="evidence" value="ECO:0007669"/>
    <property type="project" value="InterPro"/>
</dbReference>
<dbReference type="EMBL" id="CAEY01000210">
    <property type="status" value="NOT_ANNOTATED_CDS"/>
    <property type="molecule type" value="Genomic_DNA"/>
</dbReference>
<organism evidence="12 13">
    <name type="scientific">Tetranychus urticae</name>
    <name type="common">Two-spotted spider mite</name>
    <dbReference type="NCBI Taxonomy" id="32264"/>
    <lineage>
        <taxon>Eukaryota</taxon>
        <taxon>Metazoa</taxon>
        <taxon>Ecdysozoa</taxon>
        <taxon>Arthropoda</taxon>
        <taxon>Chelicerata</taxon>
        <taxon>Arachnida</taxon>
        <taxon>Acari</taxon>
        <taxon>Acariformes</taxon>
        <taxon>Trombidiformes</taxon>
        <taxon>Prostigmata</taxon>
        <taxon>Eleutherengona</taxon>
        <taxon>Raphignathae</taxon>
        <taxon>Tetranychoidea</taxon>
        <taxon>Tetranychidae</taxon>
        <taxon>Tetranychus</taxon>
    </lineage>
</organism>
<evidence type="ECO:0008006" key="14">
    <source>
        <dbReference type="Google" id="ProtNLM"/>
    </source>
</evidence>
<dbReference type="FunFam" id="1.10.630.10:FF:000182">
    <property type="entry name" value="Cytochrome P450 3A4"/>
    <property type="match status" value="1"/>
</dbReference>
<dbReference type="Gene3D" id="1.10.630.10">
    <property type="entry name" value="Cytochrome P450"/>
    <property type="match status" value="1"/>
</dbReference>
<keyword evidence="7" id="KW-0492">Microsome</keyword>
<dbReference type="InterPro" id="IPR001128">
    <property type="entry name" value="Cyt_P450"/>
</dbReference>
<evidence type="ECO:0000256" key="9">
    <source>
        <dbReference type="ARBA" id="ARBA00023004"/>
    </source>
</evidence>
<dbReference type="GO" id="GO:0020037">
    <property type="term" value="F:heme binding"/>
    <property type="evidence" value="ECO:0007669"/>
    <property type="project" value="InterPro"/>
</dbReference>
<dbReference type="AlphaFoldDB" id="T1KL65"/>
<dbReference type="PRINTS" id="PR00463">
    <property type="entry name" value="EP450I"/>
</dbReference>
<dbReference type="InterPro" id="IPR036396">
    <property type="entry name" value="Cyt_P450_sf"/>
</dbReference>
<reference evidence="12" key="2">
    <citation type="submission" date="2015-06" db="UniProtKB">
        <authorList>
            <consortium name="EnsemblMetazoa"/>
        </authorList>
    </citation>
    <scope>IDENTIFICATION</scope>
</reference>
<evidence type="ECO:0000256" key="5">
    <source>
        <dbReference type="ARBA" id="ARBA00022617"/>
    </source>
</evidence>
<dbReference type="GO" id="GO:0008395">
    <property type="term" value="F:steroid hydroxylase activity"/>
    <property type="evidence" value="ECO:0007669"/>
    <property type="project" value="TreeGrafter"/>
</dbReference>
<keyword evidence="10" id="KW-0503">Monooxygenase</keyword>
<evidence type="ECO:0000313" key="13">
    <source>
        <dbReference type="Proteomes" id="UP000015104"/>
    </source>
</evidence>
<protein>
    <recommendedName>
        <fullName evidence="14">Cytochrome P450</fullName>
    </recommendedName>
</protein>
<comment type="similarity">
    <text evidence="4">Belongs to the cytochrome P450 family.</text>
</comment>
<dbReference type="HOGENOM" id="CLU_3034948_0_0_1"/>
<sequence length="495" mass="57119">MVLFWLFHRFTFWSRQGVPHESLIKSAYTRYTRPLHIADRDTYTKLGRVFGISFRLFEGFRPCLMIGEPEYIRKVLVQEFDKFPNHRIFYDGDQISGKSLVALENDEWKCVRKIMTSLFSTGNLKKMKPSIDRCTSSLIEKLRKQIEISSTVDMKKMMGAYSLDVLASTAFGIECLDSDKTNDVATIVSDFFGHHISIKSIILLWFPFLIKHLNLYVFQYEILTYLKSIVQKIFDRSRLLKSQTNSNENQVDSVNKNFVTLLDEAQIKIKDKELDNETKEKFVIDNGVLLVIAGYDTTATTLSLIIYCLAIFPEHQQKIVDELESLYLQLERTELTIEEINSLDYLNAVIHEVQRYFPVVPRIERRAGRDCTLGTIKLLKDSLVAIPSYAINHDPSFFKNPDQFDPTRFLNNNSEQQTIIPDVFLPFAAGPRSCIGKRLAMLEIKICLISLLTHYRFSVSLETKIPLDYHIGQPVSSPKDVKVIVTPRTRLLKQG</sequence>
<keyword evidence="7" id="KW-0256">Endoplasmic reticulum</keyword>
<keyword evidence="9 11" id="KW-0408">Iron</keyword>
<dbReference type="PRINTS" id="PR00385">
    <property type="entry name" value="P450"/>
</dbReference>
<evidence type="ECO:0000256" key="7">
    <source>
        <dbReference type="ARBA" id="ARBA00022848"/>
    </source>
</evidence>
<keyword evidence="5 11" id="KW-0349">Heme</keyword>
<dbReference type="Proteomes" id="UP000015104">
    <property type="component" value="Unassembled WGS sequence"/>
</dbReference>
<evidence type="ECO:0000256" key="3">
    <source>
        <dbReference type="ARBA" id="ARBA00004406"/>
    </source>
</evidence>
<evidence type="ECO:0000256" key="11">
    <source>
        <dbReference type="PIRSR" id="PIRSR602401-1"/>
    </source>
</evidence>
<evidence type="ECO:0000256" key="6">
    <source>
        <dbReference type="ARBA" id="ARBA00022723"/>
    </source>
</evidence>
<reference evidence="13" key="1">
    <citation type="submission" date="2011-08" db="EMBL/GenBank/DDBJ databases">
        <authorList>
            <person name="Rombauts S."/>
        </authorList>
    </citation>
    <scope>NUCLEOTIDE SEQUENCE</scope>
    <source>
        <strain evidence="13">London</strain>
    </source>
</reference>
<evidence type="ECO:0000256" key="2">
    <source>
        <dbReference type="ARBA" id="ARBA00004174"/>
    </source>
</evidence>
<evidence type="ECO:0000256" key="4">
    <source>
        <dbReference type="ARBA" id="ARBA00010617"/>
    </source>
</evidence>
<comment type="cofactor">
    <cofactor evidence="1 11">
        <name>heme</name>
        <dbReference type="ChEBI" id="CHEBI:30413"/>
    </cofactor>
</comment>
<name>T1KL65_TETUR</name>
<dbReference type="PANTHER" id="PTHR24302:SF15">
    <property type="entry name" value="FATTY-ACID PEROXYGENASE"/>
    <property type="match status" value="1"/>
</dbReference>
<dbReference type="PANTHER" id="PTHR24302">
    <property type="entry name" value="CYTOCHROME P450 FAMILY 3"/>
    <property type="match status" value="1"/>
</dbReference>
<evidence type="ECO:0000256" key="10">
    <source>
        <dbReference type="ARBA" id="ARBA00023033"/>
    </source>
</evidence>
<proteinExistence type="inferred from homology"/>
<evidence type="ECO:0000313" key="12">
    <source>
        <dbReference type="EnsemblMetazoa" id="tetur14g01340.1"/>
    </source>
</evidence>
<dbReference type="GO" id="GO:0005506">
    <property type="term" value="F:iron ion binding"/>
    <property type="evidence" value="ECO:0007669"/>
    <property type="project" value="InterPro"/>
</dbReference>